<reference evidence="1 3" key="1">
    <citation type="submission" date="2017-11" db="EMBL/GenBank/DDBJ databases">
        <title>The genome of Rhizophagus clarus HR1 reveals common genetic basis of auxotrophy among arbuscular mycorrhizal fungi.</title>
        <authorList>
            <person name="Kobayashi Y."/>
        </authorList>
    </citation>
    <scope>NUCLEOTIDE SEQUENCE [LARGE SCALE GENOMIC DNA]</scope>
    <source>
        <strain evidence="1 3">HR1</strain>
    </source>
</reference>
<comment type="caution">
    <text evidence="1">The sequence shown here is derived from an EMBL/GenBank/DDBJ whole genome shotgun (WGS) entry which is preliminary data.</text>
</comment>
<dbReference type="EMBL" id="BEXD01001030">
    <property type="protein sequence ID" value="GBB91844.1"/>
    <property type="molecule type" value="Genomic_DNA"/>
</dbReference>
<sequence>MSNYLDQIDCKDLCSSPKVNEQVQKLVNKARDGAISQQLTGKELLKICLRSDTKQRDIVDIDIDSAANEIWNSRLTTSQKEMFTSLAENINKIRNEINIELIARINTPQTTKTAIVNDFYNGTSFLGDTSIESSVLPLGWIYGGPFQ</sequence>
<evidence type="ECO:0000313" key="3">
    <source>
        <dbReference type="Proteomes" id="UP000247702"/>
    </source>
</evidence>
<name>A0A2Z6R2I7_9GLOM</name>
<dbReference type="EMBL" id="BLAL01000242">
    <property type="protein sequence ID" value="GES95340.1"/>
    <property type="molecule type" value="Genomic_DNA"/>
</dbReference>
<evidence type="ECO:0000313" key="1">
    <source>
        <dbReference type="EMBL" id="GBB91844.1"/>
    </source>
</evidence>
<accession>A0A2Z6R2I7</accession>
<keyword evidence="3" id="KW-1185">Reference proteome</keyword>
<dbReference type="AlphaFoldDB" id="A0A2Z6R2I7"/>
<protein>
    <submittedName>
        <fullName evidence="1">Uncharacterized protein</fullName>
    </submittedName>
</protein>
<dbReference type="Proteomes" id="UP000247702">
    <property type="component" value="Unassembled WGS sequence"/>
</dbReference>
<evidence type="ECO:0000313" key="2">
    <source>
        <dbReference type="EMBL" id="GES95340.1"/>
    </source>
</evidence>
<gene>
    <name evidence="2" type="ORF">RCL2_002201500</name>
    <name evidence="1" type="ORF">RclHR1_19250002</name>
</gene>
<reference evidence="2" key="2">
    <citation type="submission" date="2019-10" db="EMBL/GenBank/DDBJ databases">
        <title>Conservation and host-specific expression of non-tandemly repeated heterogenous ribosome RNA gene in arbuscular mycorrhizal fungi.</title>
        <authorList>
            <person name="Maeda T."/>
            <person name="Kobayashi Y."/>
            <person name="Nakagawa T."/>
            <person name="Ezawa T."/>
            <person name="Yamaguchi K."/>
            <person name="Bino T."/>
            <person name="Nishimoto Y."/>
            <person name="Shigenobu S."/>
            <person name="Kawaguchi M."/>
        </authorList>
    </citation>
    <scope>NUCLEOTIDE SEQUENCE</scope>
    <source>
        <strain evidence="2">HR1</strain>
    </source>
</reference>
<proteinExistence type="predicted"/>
<dbReference type="Proteomes" id="UP000615446">
    <property type="component" value="Unassembled WGS sequence"/>
</dbReference>
<organism evidence="1 3">
    <name type="scientific">Rhizophagus clarus</name>
    <dbReference type="NCBI Taxonomy" id="94130"/>
    <lineage>
        <taxon>Eukaryota</taxon>
        <taxon>Fungi</taxon>
        <taxon>Fungi incertae sedis</taxon>
        <taxon>Mucoromycota</taxon>
        <taxon>Glomeromycotina</taxon>
        <taxon>Glomeromycetes</taxon>
        <taxon>Glomerales</taxon>
        <taxon>Glomeraceae</taxon>
        <taxon>Rhizophagus</taxon>
    </lineage>
</organism>